<sequence length="1118" mass="119231">MPFSSSSSLPSGQRCGHRRPAHRTQPLPLLRLLSLVLLALSALSRRRTSALFALATGDAGAAPPLLAITETELISIDLGHESMKVSAWRVQQQHAPPSVVVEGDVAAAVPTSTGTVSVVLNDQANRKSPPCVAFRYFRTPSAAPTTTSGGVHNDTSPDVLDSEEESHTHRRCTALHPRGYQLERTFAEQALALAPRFPTQVVCSAAQLLGYTAALPNATTAESRMHALTSGQLMMNYSFHVVPLTALNVTGTATANGVDETQQQQQQQQQQERNSVVGRQALGVYVPFFTTSNAPGQLWQRMASDRSTVSAAESKGALFSSEELTAMLLGYARRMAEKADTADNALSEEDQRLVENMRKDAGNSIGNADAAAGETGTVSAPTSAIRYAALTVPVHATVAQRQALVDAAALAGLRVVRLVHSTTGAAVQLAYAKAEQVLKSDKVQYVMIYDMGSQQAEVAIYSFTALPAAVASRANLQGALEMQAIVGSRTLGGAAFDECIASHWDARYFNRRVLSGVLTAAGGGEAERREAAKERGSLLRAAQRAKEMLSANNEAHVTIDGVHADPSHFDPMGQQELLQRRVTVTADGGLLSLRLMRRDFEEWCRPLFDAAVALRDEAIAATGGVVKNLGALSRFEVIGGGTRVPRLLQQLGEGYRSGIVDRTLNSDEAAVMGTTLLALSTAPPELRMRGSQALPRYNVREWLTSAVYASVELRSARTLATAAAAAPPEVQLLFPALKVVLPATRSLRVRVPDVEASPADSVIITLYSGAEADSAYADSTRSSAFATANCASCYVRTCTVEGMHKAAEQLLAQFTQQNMWHSSANPHPTHARMVGAEVVVEVVATVSGIPHCSVAYLRAEIEEVGAGPNIADDVQGNDAAVETATEVSLGNSHHDDSASGASQATQEDKLGEGEGEGEGGVDKVNASEIEVTRTDARMNADSPADPATNGTSASSTSPPHESQPPPQVQVRVTPLSLRVSSGATAAGAAEHRLSYNMDSAELDFSHRRVRQLQALDDVRLRRSTLRNEMESMLVWIKEHNPTWNTEDAQASDEPSPPAEGAGHALPQRSALQTWRAAVRQVSEWLDDFGDTASATALEERLRIIAGVKAALREAARHE</sequence>
<name>A0A3P3YWS1_LEIBR</name>
<dbReference type="Proteomes" id="UP000319462">
    <property type="component" value="Chromosome 1"/>
</dbReference>
<dbReference type="Gene3D" id="3.90.640.10">
    <property type="entry name" value="Actin, Chain A, domain 4"/>
    <property type="match status" value="1"/>
</dbReference>
<dbReference type="Gene3D" id="3.30.420.40">
    <property type="match status" value="2"/>
</dbReference>
<dbReference type="VEuPathDB" id="TriTrypDB:LbrM.01.0790"/>
<proteinExistence type="predicted"/>
<dbReference type="Pfam" id="PF00012">
    <property type="entry name" value="HSP70"/>
    <property type="match status" value="1"/>
</dbReference>
<dbReference type="SUPFAM" id="SSF53067">
    <property type="entry name" value="Actin-like ATPase domain"/>
    <property type="match status" value="2"/>
</dbReference>
<dbReference type="EMBL" id="LS997600">
    <property type="protein sequence ID" value="SYZ62360.1"/>
    <property type="molecule type" value="Genomic_DNA"/>
</dbReference>
<evidence type="ECO:0000256" key="4">
    <source>
        <dbReference type="SAM" id="MobiDB-lite"/>
    </source>
</evidence>
<feature type="region of interest" description="Disordered" evidence="4">
    <location>
        <begin position="143"/>
        <end position="165"/>
    </location>
</feature>
<keyword evidence="3" id="KW-0143">Chaperone</keyword>
<feature type="compositionally biased region" description="Polar residues" evidence="4">
    <location>
        <begin position="948"/>
        <end position="960"/>
    </location>
</feature>
<dbReference type="PANTHER" id="PTHR45639:SF3">
    <property type="entry name" value="HYPOXIA UP-REGULATED PROTEIN 1"/>
    <property type="match status" value="1"/>
</dbReference>
<evidence type="ECO:0000313" key="5">
    <source>
        <dbReference type="EMBL" id="SYZ62360.1"/>
    </source>
</evidence>
<dbReference type="InterPro" id="IPR043129">
    <property type="entry name" value="ATPase_NBD"/>
</dbReference>
<keyword evidence="1" id="KW-0547">Nucleotide-binding</keyword>
<dbReference type="GO" id="GO:0034663">
    <property type="term" value="C:endoplasmic reticulum chaperone complex"/>
    <property type="evidence" value="ECO:0007669"/>
    <property type="project" value="TreeGrafter"/>
</dbReference>
<evidence type="ECO:0000256" key="1">
    <source>
        <dbReference type="ARBA" id="ARBA00022741"/>
    </source>
</evidence>
<organism evidence="5 6">
    <name type="scientific">Leishmania braziliensis MHOM/BR/75/M2904</name>
    <dbReference type="NCBI Taxonomy" id="420245"/>
    <lineage>
        <taxon>Eukaryota</taxon>
        <taxon>Discoba</taxon>
        <taxon>Euglenozoa</taxon>
        <taxon>Kinetoplastea</taxon>
        <taxon>Metakinetoplastina</taxon>
        <taxon>Trypanosomatida</taxon>
        <taxon>Trypanosomatidae</taxon>
        <taxon>Leishmaniinae</taxon>
        <taxon>Leishmania</taxon>
        <taxon>Leishmania braziliensis species complex</taxon>
    </lineage>
</organism>
<feature type="region of interest" description="Disordered" evidence="4">
    <location>
        <begin position="888"/>
        <end position="969"/>
    </location>
</feature>
<evidence type="ECO:0000313" key="6">
    <source>
        <dbReference type="Proteomes" id="UP000319462"/>
    </source>
</evidence>
<protein>
    <submittedName>
        <fullName evidence="5">HSP70-like_protein</fullName>
    </submittedName>
</protein>
<dbReference type="InterPro" id="IPR013126">
    <property type="entry name" value="Hsp_70_fam"/>
</dbReference>
<dbReference type="RefSeq" id="XP_001561517.2">
    <property type="nucleotide sequence ID" value="XM_001561467.2"/>
</dbReference>
<feature type="region of interest" description="Disordered" evidence="4">
    <location>
        <begin position="1"/>
        <end position="21"/>
    </location>
</feature>
<feature type="region of interest" description="Disordered" evidence="4">
    <location>
        <begin position="1044"/>
        <end position="1069"/>
    </location>
</feature>
<gene>
    <name evidence="5" type="ORF">LBRM2904_01.0650</name>
</gene>
<keyword evidence="2" id="KW-0067">ATP-binding</keyword>
<evidence type="ECO:0000256" key="3">
    <source>
        <dbReference type="ARBA" id="ARBA00023186"/>
    </source>
</evidence>
<dbReference type="AlphaFoldDB" id="A0A3P3YWS1"/>
<feature type="compositionally biased region" description="Polar residues" evidence="4">
    <location>
        <begin position="143"/>
        <end position="156"/>
    </location>
</feature>
<dbReference type="PANTHER" id="PTHR45639">
    <property type="entry name" value="HSC70CB, ISOFORM G-RELATED"/>
    <property type="match status" value="1"/>
</dbReference>
<dbReference type="GO" id="GO:0030968">
    <property type="term" value="P:endoplasmic reticulum unfolded protein response"/>
    <property type="evidence" value="ECO:0007669"/>
    <property type="project" value="TreeGrafter"/>
</dbReference>
<reference evidence="5 6" key="1">
    <citation type="submission" date="2018-09" db="EMBL/GenBank/DDBJ databases">
        <authorList>
            <person name="Peiro R."/>
            <person name="Begona"/>
            <person name="Cbmso G."/>
            <person name="Lopez M."/>
            <person name="Gonzalez S."/>
        </authorList>
    </citation>
    <scope>NUCLEOTIDE SEQUENCE [LARGE SCALE GENOMIC DNA]</scope>
</reference>
<evidence type="ECO:0000256" key="2">
    <source>
        <dbReference type="ARBA" id="ARBA00022840"/>
    </source>
</evidence>
<dbReference type="GO" id="GO:0140662">
    <property type="term" value="F:ATP-dependent protein folding chaperone"/>
    <property type="evidence" value="ECO:0007669"/>
    <property type="project" value="InterPro"/>
</dbReference>
<dbReference type="GO" id="GO:0005524">
    <property type="term" value="F:ATP binding"/>
    <property type="evidence" value="ECO:0007669"/>
    <property type="project" value="UniProtKB-KW"/>
</dbReference>
<accession>A0A3P3YWS1</accession>